<keyword evidence="1" id="KW-1133">Transmembrane helix</keyword>
<keyword evidence="1" id="KW-0812">Transmembrane</keyword>
<dbReference type="KEGG" id="nmv:NITMOv2_3186"/>
<keyword evidence="3" id="KW-1185">Reference proteome</keyword>
<name>A0A0K2GF48_NITMO</name>
<sequence>MKEFSTEDIVIGVVASAGVVVLIVVFVYVVRQILTRKD</sequence>
<dbReference type="Proteomes" id="UP000069205">
    <property type="component" value="Chromosome"/>
</dbReference>
<gene>
    <name evidence="2" type="ORF">NITMOv2_3186</name>
</gene>
<evidence type="ECO:0000313" key="3">
    <source>
        <dbReference type="Proteomes" id="UP000069205"/>
    </source>
</evidence>
<feature type="transmembrane region" description="Helical" evidence="1">
    <location>
        <begin position="12"/>
        <end position="30"/>
    </location>
</feature>
<organism evidence="2 3">
    <name type="scientific">Nitrospira moscoviensis</name>
    <dbReference type="NCBI Taxonomy" id="42253"/>
    <lineage>
        <taxon>Bacteria</taxon>
        <taxon>Pseudomonadati</taxon>
        <taxon>Nitrospirota</taxon>
        <taxon>Nitrospiria</taxon>
        <taxon>Nitrospirales</taxon>
        <taxon>Nitrospiraceae</taxon>
        <taxon>Nitrospira</taxon>
    </lineage>
</organism>
<protein>
    <submittedName>
        <fullName evidence="2">Uncharacterized protein</fullName>
    </submittedName>
</protein>
<dbReference type="EMBL" id="CP011801">
    <property type="protein sequence ID" value="ALA59585.1"/>
    <property type="molecule type" value="Genomic_DNA"/>
</dbReference>
<proteinExistence type="predicted"/>
<evidence type="ECO:0000313" key="2">
    <source>
        <dbReference type="EMBL" id="ALA59585.1"/>
    </source>
</evidence>
<reference evidence="2 3" key="1">
    <citation type="journal article" date="2015" name="Proc. Natl. Acad. Sci. U.S.A.">
        <title>Expanded metabolic versatility of ubiquitous nitrite-oxidizing bacteria from the genus Nitrospira.</title>
        <authorList>
            <person name="Koch H."/>
            <person name="Lucker S."/>
            <person name="Albertsen M."/>
            <person name="Kitzinger K."/>
            <person name="Herbold C."/>
            <person name="Spieck E."/>
            <person name="Nielsen P.H."/>
            <person name="Wagner M."/>
            <person name="Daims H."/>
        </authorList>
    </citation>
    <scope>NUCLEOTIDE SEQUENCE [LARGE SCALE GENOMIC DNA]</scope>
    <source>
        <strain evidence="2 3">NSP M-1</strain>
    </source>
</reference>
<dbReference type="PATRIC" id="fig|42253.5.peg.3139"/>
<evidence type="ECO:0000256" key="1">
    <source>
        <dbReference type="SAM" id="Phobius"/>
    </source>
</evidence>
<keyword evidence="1" id="KW-0472">Membrane</keyword>
<accession>A0A0K2GF48</accession>
<dbReference type="AlphaFoldDB" id="A0A0K2GF48"/>